<evidence type="ECO:0000259" key="1">
    <source>
        <dbReference type="PROSITE" id="PS50011"/>
    </source>
</evidence>
<gene>
    <name evidence="2" type="ORF">PILCRDRAFT_56654</name>
</gene>
<dbReference type="STRING" id="765440.A0A0C3EWY8"/>
<dbReference type="Pfam" id="PF00069">
    <property type="entry name" value="Pkinase"/>
    <property type="match status" value="1"/>
</dbReference>
<dbReference type="InterPro" id="IPR008271">
    <property type="entry name" value="Ser/Thr_kinase_AS"/>
</dbReference>
<feature type="non-terminal residue" evidence="2">
    <location>
        <position position="117"/>
    </location>
</feature>
<dbReference type="Proteomes" id="UP000054166">
    <property type="component" value="Unassembled WGS sequence"/>
</dbReference>
<dbReference type="SUPFAM" id="SSF56112">
    <property type="entry name" value="Protein kinase-like (PK-like)"/>
    <property type="match status" value="1"/>
</dbReference>
<dbReference type="InParanoid" id="A0A0C3EWY8"/>
<proteinExistence type="predicted"/>
<dbReference type="SMART" id="SM00220">
    <property type="entry name" value="S_TKc"/>
    <property type="match status" value="1"/>
</dbReference>
<organism evidence="2 3">
    <name type="scientific">Piloderma croceum (strain F 1598)</name>
    <dbReference type="NCBI Taxonomy" id="765440"/>
    <lineage>
        <taxon>Eukaryota</taxon>
        <taxon>Fungi</taxon>
        <taxon>Dikarya</taxon>
        <taxon>Basidiomycota</taxon>
        <taxon>Agaricomycotina</taxon>
        <taxon>Agaricomycetes</taxon>
        <taxon>Agaricomycetidae</taxon>
        <taxon>Atheliales</taxon>
        <taxon>Atheliaceae</taxon>
        <taxon>Piloderma</taxon>
    </lineage>
</organism>
<accession>A0A0C3EWY8</accession>
<dbReference type="HOGENOM" id="CLU_000288_7_18_1"/>
<dbReference type="InterPro" id="IPR000719">
    <property type="entry name" value="Prot_kinase_dom"/>
</dbReference>
<dbReference type="InterPro" id="IPR011009">
    <property type="entry name" value="Kinase-like_dom_sf"/>
</dbReference>
<dbReference type="PROSITE" id="PS00108">
    <property type="entry name" value="PROTEIN_KINASE_ST"/>
    <property type="match status" value="1"/>
</dbReference>
<dbReference type="GO" id="GO:0004674">
    <property type="term" value="F:protein serine/threonine kinase activity"/>
    <property type="evidence" value="ECO:0007669"/>
    <property type="project" value="TreeGrafter"/>
</dbReference>
<dbReference type="InterPro" id="IPR051681">
    <property type="entry name" value="Ser/Thr_Kinases-Pseudokinases"/>
</dbReference>
<name>A0A0C3EWY8_PILCF</name>
<dbReference type="AlphaFoldDB" id="A0A0C3EWY8"/>
<dbReference type="EMBL" id="KN833029">
    <property type="protein sequence ID" value="KIM77035.1"/>
    <property type="molecule type" value="Genomic_DNA"/>
</dbReference>
<keyword evidence="3" id="KW-1185">Reference proteome</keyword>
<reference evidence="2 3" key="1">
    <citation type="submission" date="2014-04" db="EMBL/GenBank/DDBJ databases">
        <authorList>
            <consortium name="DOE Joint Genome Institute"/>
            <person name="Kuo A."/>
            <person name="Tarkka M."/>
            <person name="Buscot F."/>
            <person name="Kohler A."/>
            <person name="Nagy L.G."/>
            <person name="Floudas D."/>
            <person name="Copeland A."/>
            <person name="Barry K.W."/>
            <person name="Cichocki N."/>
            <person name="Veneault-Fourrey C."/>
            <person name="LaButti K."/>
            <person name="Lindquist E.A."/>
            <person name="Lipzen A."/>
            <person name="Lundell T."/>
            <person name="Morin E."/>
            <person name="Murat C."/>
            <person name="Sun H."/>
            <person name="Tunlid A."/>
            <person name="Henrissat B."/>
            <person name="Grigoriev I.V."/>
            <person name="Hibbett D.S."/>
            <person name="Martin F."/>
            <person name="Nordberg H.P."/>
            <person name="Cantor M.N."/>
            <person name="Hua S.X."/>
        </authorList>
    </citation>
    <scope>NUCLEOTIDE SEQUENCE [LARGE SCALE GENOMIC DNA]</scope>
    <source>
        <strain evidence="2 3">F 1598</strain>
    </source>
</reference>
<dbReference type="GO" id="GO:0005524">
    <property type="term" value="F:ATP binding"/>
    <property type="evidence" value="ECO:0007669"/>
    <property type="project" value="InterPro"/>
</dbReference>
<dbReference type="PROSITE" id="PS50011">
    <property type="entry name" value="PROTEIN_KINASE_DOM"/>
    <property type="match status" value="1"/>
</dbReference>
<dbReference type="PANTHER" id="PTHR44329:SF214">
    <property type="entry name" value="PROTEIN KINASE DOMAIN-CONTAINING PROTEIN"/>
    <property type="match status" value="1"/>
</dbReference>
<dbReference type="PANTHER" id="PTHR44329">
    <property type="entry name" value="SERINE/THREONINE-PROTEIN KINASE TNNI3K-RELATED"/>
    <property type="match status" value="1"/>
</dbReference>
<protein>
    <recommendedName>
        <fullName evidence="1">Protein kinase domain-containing protein</fullName>
    </recommendedName>
</protein>
<reference evidence="3" key="2">
    <citation type="submission" date="2015-01" db="EMBL/GenBank/DDBJ databases">
        <title>Evolutionary Origins and Diversification of the Mycorrhizal Mutualists.</title>
        <authorList>
            <consortium name="DOE Joint Genome Institute"/>
            <consortium name="Mycorrhizal Genomics Consortium"/>
            <person name="Kohler A."/>
            <person name="Kuo A."/>
            <person name="Nagy L.G."/>
            <person name="Floudas D."/>
            <person name="Copeland A."/>
            <person name="Barry K.W."/>
            <person name="Cichocki N."/>
            <person name="Veneault-Fourrey C."/>
            <person name="LaButti K."/>
            <person name="Lindquist E.A."/>
            <person name="Lipzen A."/>
            <person name="Lundell T."/>
            <person name="Morin E."/>
            <person name="Murat C."/>
            <person name="Riley R."/>
            <person name="Ohm R."/>
            <person name="Sun H."/>
            <person name="Tunlid A."/>
            <person name="Henrissat B."/>
            <person name="Grigoriev I.V."/>
            <person name="Hibbett D.S."/>
            <person name="Martin F."/>
        </authorList>
    </citation>
    <scope>NUCLEOTIDE SEQUENCE [LARGE SCALE GENOMIC DNA]</scope>
    <source>
        <strain evidence="3">F 1598</strain>
    </source>
</reference>
<dbReference type="OrthoDB" id="538223at2759"/>
<feature type="domain" description="Protein kinase" evidence="1">
    <location>
        <begin position="1"/>
        <end position="117"/>
    </location>
</feature>
<dbReference type="Gene3D" id="1.10.510.10">
    <property type="entry name" value="Transferase(Phosphotransferase) domain 1"/>
    <property type="match status" value="1"/>
</dbReference>
<evidence type="ECO:0000313" key="2">
    <source>
        <dbReference type="EMBL" id="KIM77035.1"/>
    </source>
</evidence>
<feature type="non-terminal residue" evidence="2">
    <location>
        <position position="1"/>
    </location>
</feature>
<sequence length="117" mass="12985">DRPFIVMPYLKNGNARDYVQSHPDCDLLRIVYHIVLGLVYLHSRKVVHGDLKALNVLIDDNGRAVLCDFGLSRIKADATSRTARPVGESIVGSRNWMAPEQLLGGLLKKPCDIYALG</sequence>
<evidence type="ECO:0000313" key="3">
    <source>
        <dbReference type="Proteomes" id="UP000054166"/>
    </source>
</evidence>